<sequence length="439" mass="48918">MKTKNITLMAFAILAFALIVGACSKGGSNDPGDNPAGADNGSQQTETSDGETSSESELPRLQLKWFVPASPDAILPEGDIDFVGAAIEQKFNVDLNIQYMPSGADYDNKLNMLIASGDVPDLFVSTGINSQKYILDGITADMTPYVSPQTMPNYFKWVSELELQRYAVEGKFERAPLVFPRNVYRSYYIRQDWLDRLNLPVPANFEEMMDVMRAFTFDDPDGNNRNDTYGMSAIGNGDSVSYDFPHWIENGLVGAFMIRDNKLVDVQSDLAVQHVLQGIKDTMAEGIVDPDWFLMKGQEHVDKAVGGKVGIIVGGSKTFAFDSDPLSLQNKTKAIFRKRTGCRSIPLPKRAPGRKICRTRRLCSPRRRPRAIRRRSNGWCKFWIGWRARKGSCSSITDRKANIIRAAAIRSPLRSSMSKRSGAMWSSRGISSRYTVSSM</sequence>
<dbReference type="RefSeq" id="WP_213528552.1">
    <property type="nucleotide sequence ID" value="NZ_BOVJ01000060.1"/>
</dbReference>
<organism evidence="8 9">
    <name type="scientific">Paenibacillus cisolokensis</name>
    <dbReference type="NCBI Taxonomy" id="1658519"/>
    <lineage>
        <taxon>Bacteria</taxon>
        <taxon>Bacillati</taxon>
        <taxon>Bacillota</taxon>
        <taxon>Bacilli</taxon>
        <taxon>Bacillales</taxon>
        <taxon>Paenibacillaceae</taxon>
        <taxon>Paenibacillus</taxon>
    </lineage>
</organism>
<evidence type="ECO:0008006" key="10">
    <source>
        <dbReference type="Google" id="ProtNLM"/>
    </source>
</evidence>
<dbReference type="SUPFAM" id="SSF53850">
    <property type="entry name" value="Periplasmic binding protein-like II"/>
    <property type="match status" value="1"/>
</dbReference>
<proteinExistence type="predicted"/>
<evidence type="ECO:0000256" key="1">
    <source>
        <dbReference type="ARBA" id="ARBA00022475"/>
    </source>
</evidence>
<dbReference type="PANTHER" id="PTHR43649:SF33">
    <property type="entry name" value="POLYGALACTURONAN_RHAMNOGALACTURONAN-BINDING PROTEIN YTCQ"/>
    <property type="match status" value="1"/>
</dbReference>
<dbReference type="Proteomes" id="UP000680304">
    <property type="component" value="Unassembled WGS sequence"/>
</dbReference>
<name>A0ABQ4N5D1_9BACL</name>
<evidence type="ECO:0000313" key="9">
    <source>
        <dbReference type="Proteomes" id="UP000680304"/>
    </source>
</evidence>
<feature type="chain" id="PRO_5046928752" description="ABC transporter substrate-binding protein" evidence="7">
    <location>
        <begin position="23"/>
        <end position="439"/>
    </location>
</feature>
<protein>
    <recommendedName>
        <fullName evidence="10">ABC transporter substrate-binding protein</fullName>
    </recommendedName>
</protein>
<dbReference type="EMBL" id="BOVJ01000060">
    <property type="protein sequence ID" value="GIQ63352.1"/>
    <property type="molecule type" value="Genomic_DNA"/>
</dbReference>
<keyword evidence="3" id="KW-0472">Membrane</keyword>
<evidence type="ECO:0000313" key="8">
    <source>
        <dbReference type="EMBL" id="GIQ63352.1"/>
    </source>
</evidence>
<keyword evidence="5" id="KW-0449">Lipoprotein</keyword>
<evidence type="ECO:0000256" key="2">
    <source>
        <dbReference type="ARBA" id="ARBA00022729"/>
    </source>
</evidence>
<dbReference type="PROSITE" id="PS51257">
    <property type="entry name" value="PROKAR_LIPOPROTEIN"/>
    <property type="match status" value="1"/>
</dbReference>
<dbReference type="InterPro" id="IPR006059">
    <property type="entry name" value="SBP"/>
</dbReference>
<evidence type="ECO:0000256" key="3">
    <source>
        <dbReference type="ARBA" id="ARBA00023136"/>
    </source>
</evidence>
<feature type="region of interest" description="Disordered" evidence="6">
    <location>
        <begin position="29"/>
        <end position="57"/>
    </location>
</feature>
<dbReference type="InterPro" id="IPR050490">
    <property type="entry name" value="Bact_solute-bd_prot1"/>
</dbReference>
<evidence type="ECO:0000256" key="6">
    <source>
        <dbReference type="SAM" id="MobiDB-lite"/>
    </source>
</evidence>
<reference evidence="8 9" key="1">
    <citation type="submission" date="2021-04" db="EMBL/GenBank/DDBJ databases">
        <title>Draft genome sequence of Paenibacillus cisolokensis, LC2-13A.</title>
        <authorList>
            <person name="Uke A."/>
            <person name="Chhe C."/>
            <person name="Baramee S."/>
            <person name="Kosugi A."/>
        </authorList>
    </citation>
    <scope>NUCLEOTIDE SEQUENCE [LARGE SCALE GENOMIC DNA]</scope>
    <source>
        <strain evidence="8 9">LC2-13A</strain>
    </source>
</reference>
<evidence type="ECO:0000256" key="4">
    <source>
        <dbReference type="ARBA" id="ARBA00023139"/>
    </source>
</evidence>
<evidence type="ECO:0000256" key="5">
    <source>
        <dbReference type="ARBA" id="ARBA00023288"/>
    </source>
</evidence>
<keyword evidence="2 7" id="KW-0732">Signal</keyword>
<evidence type="ECO:0000256" key="7">
    <source>
        <dbReference type="SAM" id="SignalP"/>
    </source>
</evidence>
<feature type="signal peptide" evidence="7">
    <location>
        <begin position="1"/>
        <end position="22"/>
    </location>
</feature>
<comment type="caution">
    <text evidence="8">The sequence shown here is derived from an EMBL/GenBank/DDBJ whole genome shotgun (WGS) entry which is preliminary data.</text>
</comment>
<keyword evidence="1" id="KW-1003">Cell membrane</keyword>
<gene>
    <name evidence="8" type="ORF">PACILC2_19200</name>
</gene>
<dbReference type="Gene3D" id="3.40.190.10">
    <property type="entry name" value="Periplasmic binding protein-like II"/>
    <property type="match status" value="2"/>
</dbReference>
<accession>A0ABQ4N5D1</accession>
<keyword evidence="9" id="KW-1185">Reference proteome</keyword>
<dbReference type="PANTHER" id="PTHR43649">
    <property type="entry name" value="ARABINOSE-BINDING PROTEIN-RELATED"/>
    <property type="match status" value="1"/>
</dbReference>
<dbReference type="Pfam" id="PF01547">
    <property type="entry name" value="SBP_bac_1"/>
    <property type="match status" value="1"/>
</dbReference>
<keyword evidence="4" id="KW-0564">Palmitate</keyword>